<dbReference type="SUPFAM" id="SSF51338">
    <property type="entry name" value="Composite domain of metallo-dependent hydrolases"/>
    <property type="match status" value="1"/>
</dbReference>
<dbReference type="PANTHER" id="PTHR43135">
    <property type="entry name" value="ALPHA-D-RIBOSE 1-METHYLPHOSPHONATE 5-TRIPHOSPHATE DIPHOSPHATASE"/>
    <property type="match status" value="1"/>
</dbReference>
<dbReference type="OrthoDB" id="9802793at2"/>
<accession>A0A7G6E3D2</accession>
<dbReference type="Pfam" id="PF01979">
    <property type="entry name" value="Amidohydro_1"/>
    <property type="match status" value="1"/>
</dbReference>
<dbReference type="CDD" id="cd01309">
    <property type="entry name" value="Met_dep_hydrolase_C"/>
    <property type="match status" value="1"/>
</dbReference>
<feature type="domain" description="Amidohydrolase-related" evidence="1">
    <location>
        <begin position="54"/>
        <end position="384"/>
    </location>
</feature>
<dbReference type="KEGG" id="tfr:BR63_09860"/>
<dbReference type="GO" id="GO:0016810">
    <property type="term" value="F:hydrolase activity, acting on carbon-nitrogen (but not peptide) bonds"/>
    <property type="evidence" value="ECO:0007669"/>
    <property type="project" value="InterPro"/>
</dbReference>
<dbReference type="SUPFAM" id="SSF51556">
    <property type="entry name" value="Metallo-dependent hydrolases"/>
    <property type="match status" value="1"/>
</dbReference>
<keyword evidence="2" id="KW-0378">Hydrolase</keyword>
<name>A0A7G6E3D2_THEFR</name>
<reference evidence="2 3" key="1">
    <citation type="journal article" date="2019" name="Front. Microbiol.">
        <title>Thermoanaerosceptrum fracticalcis gen. nov. sp. nov., a Novel Fumarate-Fermenting Microorganism From a Deep Fractured Carbonate Aquifer of the US Great Basin.</title>
        <authorList>
            <person name="Hamilton-Brehm S.D."/>
            <person name="Stewart L.E."/>
            <person name="Zavarin M."/>
            <person name="Caldwell M."/>
            <person name="Lawson P.A."/>
            <person name="Onstott T.C."/>
            <person name="Grzymski J."/>
            <person name="Neveux I."/>
            <person name="Lollar B.S."/>
            <person name="Russell C.E."/>
            <person name="Moser D.P."/>
        </authorList>
    </citation>
    <scope>NUCLEOTIDE SEQUENCE [LARGE SCALE GENOMIC DNA]</scope>
    <source>
        <strain evidence="2 3">DRI-13</strain>
    </source>
</reference>
<proteinExistence type="predicted"/>
<protein>
    <submittedName>
        <fullName evidence="2">Amidohydrolase family protein</fullName>
    </submittedName>
</protein>
<dbReference type="Proteomes" id="UP000515847">
    <property type="component" value="Chromosome"/>
</dbReference>
<dbReference type="InterPro" id="IPR011059">
    <property type="entry name" value="Metal-dep_hydrolase_composite"/>
</dbReference>
<evidence type="ECO:0000313" key="3">
    <source>
        <dbReference type="Proteomes" id="UP000515847"/>
    </source>
</evidence>
<dbReference type="InterPro" id="IPR051781">
    <property type="entry name" value="Metallo-dep_Hydrolase"/>
</dbReference>
<dbReference type="AlphaFoldDB" id="A0A7G6E3D2"/>
<dbReference type="InterPro" id="IPR032466">
    <property type="entry name" value="Metal_Hydrolase"/>
</dbReference>
<gene>
    <name evidence="2" type="ORF">BR63_09860</name>
</gene>
<dbReference type="InterPro" id="IPR006680">
    <property type="entry name" value="Amidohydro-rel"/>
</dbReference>
<dbReference type="Gene3D" id="2.30.40.10">
    <property type="entry name" value="Urease, subunit C, domain 1"/>
    <property type="match status" value="1"/>
</dbReference>
<evidence type="ECO:0000313" key="2">
    <source>
        <dbReference type="EMBL" id="QNB46586.1"/>
    </source>
</evidence>
<dbReference type="Gene3D" id="3.20.20.140">
    <property type="entry name" value="Metal-dependent hydrolases"/>
    <property type="match status" value="1"/>
</dbReference>
<keyword evidence="3" id="KW-1185">Reference proteome</keyword>
<dbReference type="EMBL" id="CP045798">
    <property type="protein sequence ID" value="QNB46586.1"/>
    <property type="molecule type" value="Genomic_DNA"/>
</dbReference>
<evidence type="ECO:0000259" key="1">
    <source>
        <dbReference type="Pfam" id="PF01979"/>
    </source>
</evidence>
<dbReference type="PANTHER" id="PTHR43135:SF3">
    <property type="entry name" value="ALPHA-D-RIBOSE 1-METHYLPHOSPHONATE 5-TRIPHOSPHATE DIPHOSPHATASE"/>
    <property type="match status" value="1"/>
</dbReference>
<dbReference type="RefSeq" id="WP_034421605.1">
    <property type="nucleotide sequence ID" value="NZ_CP045798.1"/>
</dbReference>
<organism evidence="2 3">
    <name type="scientific">Thermanaerosceptrum fracticalcis</name>
    <dbReference type="NCBI Taxonomy" id="1712410"/>
    <lineage>
        <taxon>Bacteria</taxon>
        <taxon>Bacillati</taxon>
        <taxon>Bacillota</taxon>
        <taxon>Clostridia</taxon>
        <taxon>Eubacteriales</taxon>
        <taxon>Peptococcaceae</taxon>
        <taxon>Thermanaerosceptrum</taxon>
    </lineage>
</organism>
<sequence length="394" mass="43085">MLEKTALVNGRIYTMAGNLWEKGAILWQNGKILAVGPDVAIPSDAEVIDARGKTVLPGFIDAHTHIGILEEIYAFEGDDLNEMTEPVTPELRALDAVNPYDLAFQDALQGGVTTVMTGPGSANVIGGTSLVLKTYGRTMEEMVLVPQAGLKVAFGENPKRVYSELKKMPSTRMAIAALLRQTLMDGQDYLAKKAKAQKEEDVFERDLGMENVSLVLTKQMPLRAHAHRADDIMTAMRIAEEFGVEIVIEHGTEAHKIVEEIVKRQIPVVVGPSFSNRAKVELAEITWRTAAVLQKAGVLVALTTDHSVTPIQYLPLCAAFAVKHGMPEEEALKAITINPAKILKLDERIGSLEKGKDADLVVMSGDPLDWRTRVEAVYINGKNVYSDKTSMNVT</sequence>